<comment type="caution">
    <text evidence="2">The sequence shown here is derived from an EMBL/GenBank/DDBJ whole genome shotgun (WGS) entry which is preliminary data.</text>
</comment>
<reference evidence="2" key="2">
    <citation type="submission" date="2021-01" db="EMBL/GenBank/DDBJ databases">
        <authorList>
            <person name="Schikora-Tamarit M.A."/>
        </authorList>
    </citation>
    <scope>NUCLEOTIDE SEQUENCE</scope>
    <source>
        <strain evidence="2">NCAIM Y.01608</strain>
    </source>
</reference>
<name>A0A9P8P1M0_9ASCO</name>
<protein>
    <submittedName>
        <fullName evidence="2">Uncharacterized protein</fullName>
    </submittedName>
</protein>
<sequence>MSLAVFTSNWLPFSLESNDEHWIRYLSGAVQVLETTPDNPPARKYPTLLRTSSLTVTSPSDDMFSISSLRNLKAVRTRDPSSRGMNSRPSRNISKVTNPRSSKSSFLKKVSTSDGVGFKPSLNRYDSTSFFVTLPSWSRSTFSKPLANWASAWMRYWLNFSKLIQSLAASWPARDL</sequence>
<accession>A0A9P8P1M0</accession>
<evidence type="ECO:0000313" key="3">
    <source>
        <dbReference type="Proteomes" id="UP000788993"/>
    </source>
</evidence>
<evidence type="ECO:0000256" key="1">
    <source>
        <dbReference type="SAM" id="MobiDB-lite"/>
    </source>
</evidence>
<feature type="compositionally biased region" description="Polar residues" evidence="1">
    <location>
        <begin position="83"/>
        <end position="105"/>
    </location>
</feature>
<evidence type="ECO:0000313" key="2">
    <source>
        <dbReference type="EMBL" id="KAH3663014.1"/>
    </source>
</evidence>
<gene>
    <name evidence="2" type="ORF">OGATHE_004590</name>
</gene>
<reference evidence="2" key="1">
    <citation type="journal article" date="2021" name="Open Biol.">
        <title>Shared evolutionary footprints suggest mitochondrial oxidative damage underlies multiple complex I losses in fungi.</title>
        <authorList>
            <person name="Schikora-Tamarit M.A."/>
            <person name="Marcet-Houben M."/>
            <person name="Nosek J."/>
            <person name="Gabaldon T."/>
        </authorList>
    </citation>
    <scope>NUCLEOTIDE SEQUENCE</scope>
    <source>
        <strain evidence="2">NCAIM Y.01608</strain>
    </source>
</reference>
<dbReference type="EMBL" id="JAEUBD010001266">
    <property type="protein sequence ID" value="KAH3663014.1"/>
    <property type="molecule type" value="Genomic_DNA"/>
</dbReference>
<keyword evidence="3" id="KW-1185">Reference proteome</keyword>
<organism evidence="2 3">
    <name type="scientific">Ogataea polymorpha</name>
    <dbReference type="NCBI Taxonomy" id="460523"/>
    <lineage>
        <taxon>Eukaryota</taxon>
        <taxon>Fungi</taxon>
        <taxon>Dikarya</taxon>
        <taxon>Ascomycota</taxon>
        <taxon>Saccharomycotina</taxon>
        <taxon>Pichiomycetes</taxon>
        <taxon>Pichiales</taxon>
        <taxon>Pichiaceae</taxon>
        <taxon>Ogataea</taxon>
    </lineage>
</organism>
<proteinExistence type="predicted"/>
<feature type="region of interest" description="Disordered" evidence="1">
    <location>
        <begin position="77"/>
        <end position="105"/>
    </location>
</feature>
<dbReference type="Proteomes" id="UP000788993">
    <property type="component" value="Unassembled WGS sequence"/>
</dbReference>
<dbReference type="AlphaFoldDB" id="A0A9P8P1M0"/>